<proteinExistence type="predicted"/>
<dbReference type="EMBL" id="CP044205">
    <property type="protein sequence ID" value="QFY42273.1"/>
    <property type="molecule type" value="Genomic_DNA"/>
</dbReference>
<keyword evidence="2" id="KW-0472">Membrane</keyword>
<name>A0A5Q0BEH5_9GAMM</name>
<feature type="transmembrane region" description="Helical" evidence="2">
    <location>
        <begin position="69"/>
        <end position="89"/>
    </location>
</feature>
<dbReference type="OrthoDB" id="5568646at2"/>
<evidence type="ECO:0000256" key="2">
    <source>
        <dbReference type="SAM" id="Phobius"/>
    </source>
</evidence>
<dbReference type="Proteomes" id="UP000325755">
    <property type="component" value="Chromosome"/>
</dbReference>
<accession>A0A5Q0BEH5</accession>
<dbReference type="InParanoid" id="A0A5Q0BEH5"/>
<dbReference type="Pfam" id="PF07963">
    <property type="entry name" value="N_methyl"/>
    <property type="match status" value="1"/>
</dbReference>
<organism evidence="3 4">
    <name type="scientific">Candidatus Methylospira mobilis</name>
    <dbReference type="NCBI Taxonomy" id="1808979"/>
    <lineage>
        <taxon>Bacteria</taxon>
        <taxon>Pseudomonadati</taxon>
        <taxon>Pseudomonadota</taxon>
        <taxon>Gammaproteobacteria</taxon>
        <taxon>Methylococcales</taxon>
        <taxon>Methylococcaceae</taxon>
        <taxon>Candidatus Methylospira</taxon>
    </lineage>
</organism>
<dbReference type="KEGG" id="mmob:F6R98_06220"/>
<evidence type="ECO:0000313" key="3">
    <source>
        <dbReference type="EMBL" id="QFY42273.1"/>
    </source>
</evidence>
<feature type="compositionally biased region" description="Low complexity" evidence="1">
    <location>
        <begin position="24"/>
        <end position="34"/>
    </location>
</feature>
<keyword evidence="2" id="KW-0812">Transmembrane</keyword>
<feature type="region of interest" description="Disordered" evidence="1">
    <location>
        <begin position="1"/>
        <end position="34"/>
    </location>
</feature>
<gene>
    <name evidence="3" type="ORF">F6R98_06220</name>
</gene>
<keyword evidence="2" id="KW-1133">Transmembrane helix</keyword>
<evidence type="ECO:0000313" key="4">
    <source>
        <dbReference type="Proteomes" id="UP000325755"/>
    </source>
</evidence>
<evidence type="ECO:0008006" key="5">
    <source>
        <dbReference type="Google" id="ProtNLM"/>
    </source>
</evidence>
<dbReference type="RefSeq" id="WP_153248255.1">
    <property type="nucleotide sequence ID" value="NZ_CP044205.1"/>
</dbReference>
<dbReference type="AlphaFoldDB" id="A0A5Q0BEH5"/>
<reference evidence="3 4" key="1">
    <citation type="submission" date="2019-09" db="EMBL/GenBank/DDBJ databases">
        <title>Ecophysiology of the spiral-shaped methanotroph Methylospira mobilis as revealed by the complete genome sequence.</title>
        <authorList>
            <person name="Oshkin I.Y."/>
            <person name="Dedysh S.N."/>
            <person name="Miroshnikov K."/>
            <person name="Danilova O.V."/>
            <person name="Hakobyan A."/>
            <person name="Liesack W."/>
        </authorList>
    </citation>
    <scope>NUCLEOTIDE SEQUENCE [LARGE SCALE GENOMIC DNA]</scope>
    <source>
        <strain evidence="3 4">Shm1</strain>
    </source>
</reference>
<evidence type="ECO:0000256" key="1">
    <source>
        <dbReference type="SAM" id="MobiDB-lite"/>
    </source>
</evidence>
<keyword evidence="4" id="KW-1185">Reference proteome</keyword>
<sequence>MNAYCSHGSSPPPLGGRKAGPCKSRSGQLSSSSSEICRAREAAHGEHLHDRARRFHPQRLGRRSYQPGFTLLEVLIASSLMMMMMTLLLGSLRMVAGSWDAGDKQSEQLNRLLVTQNFLRAQLSALRPLVRPRSALEPPNAAATLYFQGGADWVEYAAALPPQVHGGVYVLRLYIERLENDRRLMISIRPAAGNDSASSGPQSIDDVVLLEHVQSLKISYFDKSAPQGTPWVSSWTGNILPWLIKIQIADSAANWPEMVVAPQVRVKM</sequence>
<protein>
    <recommendedName>
        <fullName evidence="5">Prepilin-type N-terminal cleavage/methylation domain-containing protein</fullName>
    </recommendedName>
</protein>
<dbReference type="InterPro" id="IPR012902">
    <property type="entry name" value="N_methyl_site"/>
</dbReference>